<sequence>MARVAMVIISLASMNMLLSVHVHSATVRSSTPTERFFTGSFDRGMCEIQGLYPRDRNSFDRGDITRQYHLGQFWTDRCNNCTCTTSGPMCRGPGSKCLHWYDFSQEDWCIKWSDDGCCCEKLGCTVGNTTYELGEQVPYGDGNPCLTCQCQVGSTREHCLWQQCGKVELQCDQRTVTYDECCPTYNCPNGVFCNDIPDPYPETPHHELRNWYAGRLEPIPMGTTQHFHLDSWTTYKCTCE</sequence>
<dbReference type="EMBL" id="RQTK01000005">
    <property type="protein sequence ID" value="RUS91867.1"/>
    <property type="molecule type" value="Genomic_DNA"/>
</dbReference>
<protein>
    <recommendedName>
        <fullName evidence="4">VWFC domain-containing protein</fullName>
    </recommendedName>
</protein>
<name>A0A3S1CGA9_ELYCH</name>
<feature type="chain" id="PRO_5018661870" description="VWFC domain-containing protein" evidence="1">
    <location>
        <begin position="25"/>
        <end position="240"/>
    </location>
</feature>
<accession>A0A3S1CGA9</accession>
<organism evidence="2 3">
    <name type="scientific">Elysia chlorotica</name>
    <name type="common">Eastern emerald elysia</name>
    <name type="synonym">Sea slug</name>
    <dbReference type="NCBI Taxonomy" id="188477"/>
    <lineage>
        <taxon>Eukaryota</taxon>
        <taxon>Metazoa</taxon>
        <taxon>Spiralia</taxon>
        <taxon>Lophotrochozoa</taxon>
        <taxon>Mollusca</taxon>
        <taxon>Gastropoda</taxon>
        <taxon>Heterobranchia</taxon>
        <taxon>Euthyneura</taxon>
        <taxon>Panpulmonata</taxon>
        <taxon>Sacoglossa</taxon>
        <taxon>Placobranchoidea</taxon>
        <taxon>Plakobranchidae</taxon>
        <taxon>Elysia</taxon>
    </lineage>
</organism>
<feature type="non-terminal residue" evidence="2">
    <location>
        <position position="240"/>
    </location>
</feature>
<evidence type="ECO:0000256" key="1">
    <source>
        <dbReference type="SAM" id="SignalP"/>
    </source>
</evidence>
<proteinExistence type="predicted"/>
<evidence type="ECO:0000313" key="3">
    <source>
        <dbReference type="Proteomes" id="UP000271974"/>
    </source>
</evidence>
<reference evidence="2 3" key="1">
    <citation type="submission" date="2019-01" db="EMBL/GenBank/DDBJ databases">
        <title>A draft genome assembly of the solar-powered sea slug Elysia chlorotica.</title>
        <authorList>
            <person name="Cai H."/>
            <person name="Li Q."/>
            <person name="Fang X."/>
            <person name="Li J."/>
            <person name="Curtis N.E."/>
            <person name="Altenburger A."/>
            <person name="Shibata T."/>
            <person name="Feng M."/>
            <person name="Maeda T."/>
            <person name="Schwartz J.A."/>
            <person name="Shigenobu S."/>
            <person name="Lundholm N."/>
            <person name="Nishiyama T."/>
            <person name="Yang H."/>
            <person name="Hasebe M."/>
            <person name="Li S."/>
            <person name="Pierce S.K."/>
            <person name="Wang J."/>
        </authorList>
    </citation>
    <scope>NUCLEOTIDE SEQUENCE [LARGE SCALE GENOMIC DNA]</scope>
    <source>
        <strain evidence="2">EC2010</strain>
        <tissue evidence="2">Whole organism of an adult</tissue>
    </source>
</reference>
<keyword evidence="3" id="KW-1185">Reference proteome</keyword>
<dbReference type="OrthoDB" id="6128171at2759"/>
<evidence type="ECO:0008006" key="4">
    <source>
        <dbReference type="Google" id="ProtNLM"/>
    </source>
</evidence>
<gene>
    <name evidence="2" type="ORF">EGW08_000438</name>
</gene>
<evidence type="ECO:0000313" key="2">
    <source>
        <dbReference type="EMBL" id="RUS91867.1"/>
    </source>
</evidence>
<dbReference type="Proteomes" id="UP000271974">
    <property type="component" value="Unassembled WGS sequence"/>
</dbReference>
<comment type="caution">
    <text evidence="2">The sequence shown here is derived from an EMBL/GenBank/DDBJ whole genome shotgun (WGS) entry which is preliminary data.</text>
</comment>
<dbReference type="AlphaFoldDB" id="A0A3S1CGA9"/>
<keyword evidence="1" id="KW-0732">Signal</keyword>
<feature type="signal peptide" evidence="1">
    <location>
        <begin position="1"/>
        <end position="24"/>
    </location>
</feature>